<name>A0A934N7Z4_9BACT</name>
<evidence type="ECO:0000259" key="2">
    <source>
        <dbReference type="Pfam" id="PF02517"/>
    </source>
</evidence>
<keyword evidence="1" id="KW-1133">Transmembrane helix</keyword>
<proteinExistence type="predicted"/>
<feature type="domain" description="CAAX prenyl protease 2/Lysostaphin resistance protein A-like" evidence="2">
    <location>
        <begin position="4"/>
        <end position="33"/>
    </location>
</feature>
<dbReference type="GO" id="GO:0080120">
    <property type="term" value="P:CAAX-box protein maturation"/>
    <property type="evidence" value="ECO:0007669"/>
    <property type="project" value="UniProtKB-ARBA"/>
</dbReference>
<keyword evidence="1" id="KW-0472">Membrane</keyword>
<dbReference type="InterPro" id="IPR003675">
    <property type="entry name" value="Rce1/LyrA-like_dom"/>
</dbReference>
<reference evidence="3" key="1">
    <citation type="submission" date="2020-10" db="EMBL/GenBank/DDBJ databases">
        <title>Ca. Dormibacterota MAGs.</title>
        <authorList>
            <person name="Montgomery K."/>
        </authorList>
    </citation>
    <scope>NUCLEOTIDE SEQUENCE [LARGE SCALE GENOMIC DNA]</scope>
    <source>
        <strain evidence="3">SC8812_S17_10</strain>
    </source>
</reference>
<feature type="transmembrane region" description="Helical" evidence="1">
    <location>
        <begin position="60"/>
        <end position="78"/>
    </location>
</feature>
<keyword evidence="3" id="KW-0482">Metalloprotease</keyword>
<dbReference type="GO" id="GO:0008237">
    <property type="term" value="F:metallopeptidase activity"/>
    <property type="evidence" value="ECO:0007669"/>
    <property type="project" value="UniProtKB-KW"/>
</dbReference>
<protein>
    <submittedName>
        <fullName evidence="3">CPBP family intramembrane metalloprotease</fullName>
    </submittedName>
</protein>
<keyword evidence="4" id="KW-1185">Reference proteome</keyword>
<organism evidence="3 4">
    <name type="scientific">Candidatus Nephthysia bennettiae</name>
    <dbReference type="NCBI Taxonomy" id="3127016"/>
    <lineage>
        <taxon>Bacteria</taxon>
        <taxon>Bacillati</taxon>
        <taxon>Candidatus Dormiibacterota</taxon>
        <taxon>Candidatus Dormibacteria</taxon>
        <taxon>Candidatus Dormibacterales</taxon>
        <taxon>Candidatus Dormibacteraceae</taxon>
        <taxon>Candidatus Nephthysia</taxon>
    </lineage>
</organism>
<evidence type="ECO:0000256" key="1">
    <source>
        <dbReference type="SAM" id="Phobius"/>
    </source>
</evidence>
<comment type="caution">
    <text evidence="3">The sequence shown here is derived from an EMBL/GenBank/DDBJ whole genome shotgun (WGS) entry which is preliminary data.</text>
</comment>
<accession>A0A934N7Z4</accession>
<dbReference type="GO" id="GO:0004175">
    <property type="term" value="F:endopeptidase activity"/>
    <property type="evidence" value="ECO:0007669"/>
    <property type="project" value="UniProtKB-ARBA"/>
</dbReference>
<dbReference type="Pfam" id="PF02517">
    <property type="entry name" value="Rce1-like"/>
    <property type="match status" value="1"/>
</dbReference>
<keyword evidence="3" id="KW-0378">Hydrolase</keyword>
<evidence type="ECO:0000313" key="4">
    <source>
        <dbReference type="Proteomes" id="UP000612893"/>
    </source>
</evidence>
<dbReference type="AlphaFoldDB" id="A0A934N7Z4"/>
<keyword evidence="3" id="KW-0645">Protease</keyword>
<evidence type="ECO:0000313" key="3">
    <source>
        <dbReference type="EMBL" id="MBJ7597438.1"/>
    </source>
</evidence>
<gene>
    <name evidence="3" type="ORF">JF922_05050</name>
</gene>
<sequence>MGTIVAASFVFGYLRIYTGSVWPASIAHAVHNAAWLTLAAFTVTSSPVIVNEYLVGDNGLLILATTALAAAGLGYIFFRRGLNKNAQPSVAGGEVALETK</sequence>
<dbReference type="EMBL" id="JAEKNR010000061">
    <property type="protein sequence ID" value="MBJ7597438.1"/>
    <property type="molecule type" value="Genomic_DNA"/>
</dbReference>
<dbReference type="Proteomes" id="UP000612893">
    <property type="component" value="Unassembled WGS sequence"/>
</dbReference>
<keyword evidence="1" id="KW-0812">Transmembrane</keyword>